<evidence type="ECO:0008006" key="3">
    <source>
        <dbReference type="Google" id="ProtNLM"/>
    </source>
</evidence>
<protein>
    <recommendedName>
        <fullName evidence="3">DUF4258 domain-containing protein</fullName>
    </recommendedName>
</protein>
<evidence type="ECO:0000313" key="2">
    <source>
        <dbReference type="Proteomes" id="UP000066284"/>
    </source>
</evidence>
<reference evidence="2" key="1">
    <citation type="submission" date="2015-09" db="EMBL/GenBank/DDBJ databases">
        <authorList>
            <person name="Daims H."/>
        </authorList>
    </citation>
    <scope>NUCLEOTIDE SEQUENCE [LARGE SCALE GENOMIC DNA]</scope>
</reference>
<name>A0A0S4KVJ6_9BACT</name>
<dbReference type="STRING" id="1715989.NITINOP_2851"/>
<accession>A0A0S4KVJ6</accession>
<dbReference type="InterPro" id="IPR025354">
    <property type="entry name" value="DUF4258"/>
</dbReference>
<dbReference type="Pfam" id="PF14076">
    <property type="entry name" value="DUF4258"/>
    <property type="match status" value="1"/>
</dbReference>
<keyword evidence="2" id="KW-1185">Reference proteome</keyword>
<dbReference type="Proteomes" id="UP000066284">
    <property type="component" value="Chromosome 1"/>
</dbReference>
<organism evidence="1 2">
    <name type="scientific">Candidatus Nitrospira inopinata</name>
    <dbReference type="NCBI Taxonomy" id="1715989"/>
    <lineage>
        <taxon>Bacteria</taxon>
        <taxon>Pseudomonadati</taxon>
        <taxon>Nitrospirota</taxon>
        <taxon>Nitrospiria</taxon>
        <taxon>Nitrospirales</taxon>
        <taxon>Nitrospiraceae</taxon>
        <taxon>Nitrospira</taxon>
    </lineage>
</organism>
<gene>
    <name evidence="1" type="ORF">NITINOP_2851</name>
</gene>
<evidence type="ECO:0000313" key="1">
    <source>
        <dbReference type="EMBL" id="CUQ67823.1"/>
    </source>
</evidence>
<dbReference type="EMBL" id="LN885086">
    <property type="protein sequence ID" value="CUQ67823.1"/>
    <property type="molecule type" value="Genomic_DNA"/>
</dbReference>
<dbReference type="AlphaFoldDB" id="A0A0S4KVJ6"/>
<sequence>MDCETLKFSRHALERMFERRISEPEVEEAVRNGEVIEEYSEDTPYPSQLLLGWFGGRPLHVVAAYDPGSGTCVVITAYVPDATQWNEDFKTRR</sequence>
<proteinExistence type="predicted"/>
<dbReference type="OrthoDB" id="9791640at2"/>
<dbReference type="KEGG" id="nio:NITINOP_2851"/>